<dbReference type="PANTHER" id="PTHR48014:SF13">
    <property type="entry name" value="STE20-RELATED KINASE ADAPTER PROTEIN BETA"/>
    <property type="match status" value="1"/>
</dbReference>
<dbReference type="Pfam" id="PF00069">
    <property type="entry name" value="Pkinase"/>
    <property type="match status" value="1"/>
</dbReference>
<dbReference type="GO" id="GO:0005524">
    <property type="term" value="F:ATP binding"/>
    <property type="evidence" value="ECO:0007669"/>
    <property type="project" value="InterPro"/>
</dbReference>
<dbReference type="InterPro" id="IPR011009">
    <property type="entry name" value="Kinase-like_dom_sf"/>
</dbReference>
<feature type="domain" description="Protein kinase" evidence="4">
    <location>
        <begin position="1"/>
        <end position="369"/>
    </location>
</feature>
<dbReference type="AlphaFoldDB" id="Q4SED2"/>
<proteinExistence type="inferred from homology"/>
<dbReference type="EMBL" id="CAAE01014622">
    <property type="protein sequence ID" value="CAG01000.1"/>
    <property type="molecule type" value="Genomic_DNA"/>
</dbReference>
<protein>
    <submittedName>
        <fullName evidence="5">(spotted green pufferfish) hypothetical protein</fullName>
    </submittedName>
</protein>
<dbReference type="GO" id="GO:0006611">
    <property type="term" value="P:protein export from nucleus"/>
    <property type="evidence" value="ECO:0007669"/>
    <property type="project" value="TreeGrafter"/>
</dbReference>
<dbReference type="Gene3D" id="3.30.200.20">
    <property type="entry name" value="Phosphorylase Kinase, domain 1"/>
    <property type="match status" value="1"/>
</dbReference>
<evidence type="ECO:0000256" key="3">
    <source>
        <dbReference type="SAM" id="MobiDB-lite"/>
    </source>
</evidence>
<dbReference type="OrthoDB" id="840771at2759"/>
<organism evidence="5">
    <name type="scientific">Tetraodon nigroviridis</name>
    <name type="common">Spotted green pufferfish</name>
    <name type="synonym">Chelonodon nigroviridis</name>
    <dbReference type="NCBI Taxonomy" id="99883"/>
    <lineage>
        <taxon>Eukaryota</taxon>
        <taxon>Metazoa</taxon>
        <taxon>Chordata</taxon>
        <taxon>Craniata</taxon>
        <taxon>Vertebrata</taxon>
        <taxon>Euteleostomi</taxon>
        <taxon>Actinopterygii</taxon>
        <taxon>Neopterygii</taxon>
        <taxon>Teleostei</taxon>
        <taxon>Neoteleostei</taxon>
        <taxon>Acanthomorphata</taxon>
        <taxon>Eupercaria</taxon>
        <taxon>Tetraodontiformes</taxon>
        <taxon>Tetradontoidea</taxon>
        <taxon>Tetraodontidae</taxon>
        <taxon>Tetraodon</taxon>
    </lineage>
</organism>
<sequence length="373" mass="40785">VTGRGFNNLSQVRVGRHIATGQLVAIKQTNLDECTEEELLQLLNEVLLSRLFRHPNLLTSRLVFSSCCQLWVLAPLMAYGQPPPNLPASGGTQWCASHCIVSSLAFSHRLRRQLTEDLFPGRNERIPDSVPAVRRFESIGIPPSNGLRAPVCEEDRMQIWPSVVETSVISACLLRSGCSGVKASHILLSGEGRVYLSGLHSVYSMMREGRRMRVVFDMPHHSPALLPWLSPELLRQDLNGYGVKSDIYSLGIVACELVSGRVPFQDMPPTQMLLQKLRGAHCCLLDVAPYPLGELGGLKVSRSGVDSGIGESVATGSLLHSATAAPAERPQSPGPKNHSTTLHNLVQLCLQQQPERRPSASTLLTHAFFKQVG</sequence>
<dbReference type="KEGG" id="tng:GSTEN00019610G001"/>
<feature type="non-terminal residue" evidence="5">
    <location>
        <position position="373"/>
    </location>
</feature>
<evidence type="ECO:0000256" key="1">
    <source>
        <dbReference type="ARBA" id="ARBA00008874"/>
    </source>
</evidence>
<evidence type="ECO:0000259" key="4">
    <source>
        <dbReference type="PROSITE" id="PS50011"/>
    </source>
</evidence>
<evidence type="ECO:0000256" key="2">
    <source>
        <dbReference type="ARBA" id="ARBA00034653"/>
    </source>
</evidence>
<dbReference type="PANTHER" id="PTHR48014">
    <property type="entry name" value="SERINE/THREONINE-PROTEIN KINASE FRAY2"/>
    <property type="match status" value="1"/>
</dbReference>
<dbReference type="SUPFAM" id="SSF56112">
    <property type="entry name" value="Protein kinase-like (PK-like)"/>
    <property type="match status" value="2"/>
</dbReference>
<evidence type="ECO:0000313" key="5">
    <source>
        <dbReference type="EMBL" id="CAG01000.1"/>
    </source>
</evidence>
<dbReference type="GO" id="GO:0004672">
    <property type="term" value="F:protein kinase activity"/>
    <property type="evidence" value="ECO:0007669"/>
    <property type="project" value="InterPro"/>
</dbReference>
<reference evidence="5" key="2">
    <citation type="submission" date="2004-02" db="EMBL/GenBank/DDBJ databases">
        <authorList>
            <consortium name="Genoscope"/>
            <consortium name="Whitehead Institute Centre for Genome Research"/>
        </authorList>
    </citation>
    <scope>NUCLEOTIDE SEQUENCE</scope>
</reference>
<dbReference type="Gene3D" id="1.10.510.10">
    <property type="entry name" value="Transferase(Phosphotransferase) domain 1"/>
    <property type="match status" value="1"/>
</dbReference>
<comment type="function">
    <text evidence="2">Pseudokinase which, in complex with CAB39/MO25 (CAB39/MO25alpha or CAB39L/MO25beta), binds to and activates STK11/LKB1. Adopts a closed conformation typical of active protein kinases and binds STK11/LKB1 as a pseudosubstrate, promoting conformational change of STK11/LKB1 in an active conformation.</text>
</comment>
<accession>Q4SED2</accession>
<feature type="non-terminal residue" evidence="5">
    <location>
        <position position="1"/>
    </location>
</feature>
<dbReference type="GO" id="GO:0043539">
    <property type="term" value="F:protein serine/threonine kinase activator activity"/>
    <property type="evidence" value="ECO:0007669"/>
    <property type="project" value="InterPro"/>
</dbReference>
<comment type="caution">
    <text evidence="5">The sequence shown here is derived from an EMBL/GenBank/DDBJ whole genome shotgun (WGS) entry which is preliminary data.</text>
</comment>
<dbReference type="InterPro" id="IPR000719">
    <property type="entry name" value="Prot_kinase_dom"/>
</dbReference>
<comment type="similarity">
    <text evidence="1">Belongs to the protein kinase superfamily. STE Ser/Thr protein kinase family. STE20 subfamily.</text>
</comment>
<reference evidence="5" key="1">
    <citation type="journal article" date="2004" name="Nature">
        <title>Genome duplication in the teleost fish Tetraodon nigroviridis reveals the early vertebrate proto-karyotype.</title>
        <authorList>
            <person name="Jaillon O."/>
            <person name="Aury J.-M."/>
            <person name="Brunet F."/>
            <person name="Petit J.-L."/>
            <person name="Stange-Thomann N."/>
            <person name="Mauceli E."/>
            <person name="Bouneau L."/>
            <person name="Fischer C."/>
            <person name="Ozouf-Costaz C."/>
            <person name="Bernot A."/>
            <person name="Nicaud S."/>
            <person name="Jaffe D."/>
            <person name="Fisher S."/>
            <person name="Lutfalla G."/>
            <person name="Dossat C."/>
            <person name="Segurens B."/>
            <person name="Dasilva C."/>
            <person name="Salanoubat M."/>
            <person name="Levy M."/>
            <person name="Boudet N."/>
            <person name="Castellano S."/>
            <person name="Anthouard V."/>
            <person name="Jubin C."/>
            <person name="Castelli V."/>
            <person name="Katinka M."/>
            <person name="Vacherie B."/>
            <person name="Biemont C."/>
            <person name="Skalli Z."/>
            <person name="Cattolico L."/>
            <person name="Poulain J."/>
            <person name="De Berardinis V."/>
            <person name="Cruaud C."/>
            <person name="Duprat S."/>
            <person name="Brottier P."/>
            <person name="Coutanceau J.-P."/>
            <person name="Gouzy J."/>
            <person name="Parra G."/>
            <person name="Lardier G."/>
            <person name="Chapple C."/>
            <person name="McKernan K.J."/>
            <person name="McEwan P."/>
            <person name="Bosak S."/>
            <person name="Kellis M."/>
            <person name="Volff J.-N."/>
            <person name="Guigo R."/>
            <person name="Zody M.C."/>
            <person name="Mesirov J."/>
            <person name="Lindblad-Toh K."/>
            <person name="Birren B."/>
            <person name="Nusbaum C."/>
            <person name="Kahn D."/>
            <person name="Robinson-Rechavi M."/>
            <person name="Laudet V."/>
            <person name="Schachter V."/>
            <person name="Quetier F."/>
            <person name="Saurin W."/>
            <person name="Scarpelli C."/>
            <person name="Wincker P."/>
            <person name="Lander E.S."/>
            <person name="Weissenbach J."/>
            <person name="Roest Crollius H."/>
        </authorList>
    </citation>
    <scope>NUCLEOTIDE SEQUENCE [LARGE SCALE GENOMIC DNA]</scope>
</reference>
<feature type="region of interest" description="Disordered" evidence="3">
    <location>
        <begin position="321"/>
        <end position="340"/>
    </location>
</feature>
<dbReference type="GO" id="GO:1902554">
    <property type="term" value="C:serine/threonine protein kinase complex"/>
    <property type="evidence" value="ECO:0007669"/>
    <property type="project" value="TreeGrafter"/>
</dbReference>
<gene>
    <name evidence="5" type="ORF">GSTENG00019610001</name>
</gene>
<name>Q4SED2_TETNG</name>
<dbReference type="PROSITE" id="PS50011">
    <property type="entry name" value="PROTEIN_KINASE_DOM"/>
    <property type="match status" value="1"/>
</dbReference>
<dbReference type="InterPro" id="IPR047173">
    <property type="entry name" value="STRAD_A/B-like"/>
</dbReference>